<name>G0R3I9_ICHMU</name>
<dbReference type="EMBL" id="GL984303">
    <property type="protein sequence ID" value="EGR27978.1"/>
    <property type="molecule type" value="Genomic_DNA"/>
</dbReference>
<feature type="transmembrane region" description="Helical" evidence="1">
    <location>
        <begin position="597"/>
        <end position="620"/>
    </location>
</feature>
<dbReference type="PANTHER" id="PTHR13715">
    <property type="entry name" value="RYANODINE RECEPTOR AND IP3 RECEPTOR"/>
    <property type="match status" value="1"/>
</dbReference>
<dbReference type="OrthoDB" id="295684at2759"/>
<evidence type="ECO:0000313" key="3">
    <source>
        <dbReference type="Proteomes" id="UP000008983"/>
    </source>
</evidence>
<keyword evidence="1" id="KW-0472">Membrane</keyword>
<evidence type="ECO:0000313" key="2">
    <source>
        <dbReference type="EMBL" id="EGR27978.1"/>
    </source>
</evidence>
<feature type="transmembrane region" description="Helical" evidence="1">
    <location>
        <begin position="485"/>
        <end position="504"/>
    </location>
</feature>
<evidence type="ECO:0008006" key="4">
    <source>
        <dbReference type="Google" id="ProtNLM"/>
    </source>
</evidence>
<sequence>MLVHFIINIIVIQMNKVNSIKQIMLLQNFLDLLLLIFPILIKACFQIKLITQIVVIRNKKYLQINKKIKTQNSLCNYQDYYNYFAKDIIQIFKIIYDIKLIVEILMIQQHQLLIFWINSVQNQFNKIMKKQQNAQILQLNLYKVLVMKINKKQLTQSFQKYLKKYQKLKKIITQYKWENLIFKKVNRIQLKYKVMILVTSLLEQNSDSLVIKRVMRSLPLSTLKINLAIIYKRYKKTFKDQYTIDCFNNKNIKKEKLRQYTLITETGFYIYFLITYYLDLPSKISLKSGNKVIDQDLDIETKKELDDIQKNFIQKQVVFFFKKNIIQQQLIKGMFILQKNIIGQLWKFSNAILAGLYSYLTYIMKKFNKKNEQKYSKDDIINKFFNEGILFFKTNSASIEIVRDNQIEKVRFIKLPYCHYLPKETKVEFQNNVIRDSIHSKIQGIIDKYKNFIIICKHEEQLALFFNRNTFASIFANYVDMWRDIAFILTIILNAFIIISYSEFNNDRIWSPKLNDDTTVQQTKQLFKIFGYIMIFCSMLVLLFFLVKKGPLYLKEVWQTNEAFLQIKTGLIVQYVKHLLIIVSSLIRFIINPEVVYYLTYGTLAVLATEIHPFFFAFHLTEFLLRYPTLRNILRAVYEPYISLALTFILILLFIYFFSLFGYIFFDKAYHGRCQELYLCFFETFDQTFKNNGGLGGFYESNDPKQSNDYNYERFFIESFANISINLVIIQIFSGIIIDKFSQLRSEELEKIMDIQEMCFICGNTRELFDRKSDQGFVQHIKNEHYLWNYVFYLGFLQDKESTEYTGIESYVSEKLKSNDTSWFPIQRAAILVDEEKKIQMENNEFTDFQDEVFQQNQHLHFFQIQILLILFYNFNKKDKIAEKILNVYLRKFEHYQIIRIKCQNQYEEKRAQMSINNFNDQIYILYKLRHLNLQKLLIMTKKNISIIYNIENYLN</sequence>
<keyword evidence="1" id="KW-0812">Transmembrane</keyword>
<protein>
    <recommendedName>
        <fullName evidence="4">MIR domain protein</fullName>
    </recommendedName>
</protein>
<dbReference type="STRING" id="857967.G0R3I9"/>
<dbReference type="InterPro" id="IPR015925">
    <property type="entry name" value="Ryanodine_IP3_receptor"/>
</dbReference>
<dbReference type="InParanoid" id="G0R3I9"/>
<accession>G0R3I9</accession>
<dbReference type="GeneID" id="14904053"/>
<keyword evidence="1" id="KW-1133">Transmembrane helix</keyword>
<keyword evidence="3" id="KW-1185">Reference proteome</keyword>
<proteinExistence type="predicted"/>
<gene>
    <name evidence="2" type="ORF">IMG5_185610</name>
</gene>
<reference evidence="2 3" key="1">
    <citation type="submission" date="2011-07" db="EMBL/GenBank/DDBJ databases">
        <authorList>
            <person name="Coyne R."/>
            <person name="Brami D."/>
            <person name="Johnson J."/>
            <person name="Hostetler J."/>
            <person name="Hannick L."/>
            <person name="Clark T."/>
            <person name="Cassidy-Hanley D."/>
            <person name="Inman J."/>
        </authorList>
    </citation>
    <scope>NUCLEOTIDE SEQUENCE [LARGE SCALE GENOMIC DNA]</scope>
    <source>
        <strain evidence="2 3">G5</strain>
    </source>
</reference>
<feature type="transmembrane region" description="Helical" evidence="1">
    <location>
        <begin position="641"/>
        <end position="666"/>
    </location>
</feature>
<dbReference type="Proteomes" id="UP000008983">
    <property type="component" value="Unassembled WGS sequence"/>
</dbReference>
<feature type="transmembrane region" description="Helical" evidence="1">
    <location>
        <begin position="32"/>
        <end position="56"/>
    </location>
</feature>
<feature type="transmembrane region" description="Helical" evidence="1">
    <location>
        <begin position="715"/>
        <end position="738"/>
    </location>
</feature>
<dbReference type="FunCoup" id="G0R3I9">
    <property type="interactions" value="7"/>
</dbReference>
<dbReference type="PANTHER" id="PTHR13715:SF99">
    <property type="entry name" value="INOSITOL 1,4,5-TRISPHOSPHATE RECEPTOR-LIKE PROTEIN A"/>
    <property type="match status" value="1"/>
</dbReference>
<dbReference type="RefSeq" id="XP_004027323.1">
    <property type="nucleotide sequence ID" value="XM_004027274.1"/>
</dbReference>
<dbReference type="AlphaFoldDB" id="G0R3I9"/>
<feature type="transmembrane region" description="Helical" evidence="1">
    <location>
        <begin position="260"/>
        <end position="278"/>
    </location>
</feature>
<organism evidence="2 3">
    <name type="scientific">Ichthyophthirius multifiliis</name>
    <name type="common">White spot disease agent</name>
    <name type="synonym">Ich</name>
    <dbReference type="NCBI Taxonomy" id="5932"/>
    <lineage>
        <taxon>Eukaryota</taxon>
        <taxon>Sar</taxon>
        <taxon>Alveolata</taxon>
        <taxon>Ciliophora</taxon>
        <taxon>Intramacronucleata</taxon>
        <taxon>Oligohymenophorea</taxon>
        <taxon>Hymenostomatida</taxon>
        <taxon>Ophryoglenina</taxon>
        <taxon>Ichthyophthirius</taxon>
    </lineage>
</organism>
<dbReference type="Gene3D" id="1.10.287.70">
    <property type="match status" value="1"/>
</dbReference>
<feature type="transmembrane region" description="Helical" evidence="1">
    <location>
        <begin position="345"/>
        <end position="364"/>
    </location>
</feature>
<dbReference type="eggNOG" id="KOG3533">
    <property type="taxonomic scope" value="Eukaryota"/>
</dbReference>
<feature type="transmembrane region" description="Helical" evidence="1">
    <location>
        <begin position="529"/>
        <end position="548"/>
    </location>
</feature>
<evidence type="ECO:0000256" key="1">
    <source>
        <dbReference type="SAM" id="Phobius"/>
    </source>
</evidence>
<dbReference type="GO" id="GO:0006816">
    <property type="term" value="P:calcium ion transport"/>
    <property type="evidence" value="ECO:0007669"/>
    <property type="project" value="InterPro"/>
</dbReference>